<feature type="region of interest" description="Disordered" evidence="14">
    <location>
        <begin position="684"/>
        <end position="715"/>
    </location>
</feature>
<gene>
    <name evidence="16" type="primary">ORF2</name>
</gene>
<dbReference type="GO" id="GO:0039617">
    <property type="term" value="C:T=3 icosahedral viral capsid"/>
    <property type="evidence" value="ECO:0007669"/>
    <property type="project" value="UniProtKB-UniRule"/>
</dbReference>
<evidence type="ECO:0000256" key="8">
    <source>
        <dbReference type="ARBA" id="ARBA00022890"/>
    </source>
</evidence>
<feature type="domain" description="Astrovirus capsid protein inner core" evidence="15">
    <location>
        <begin position="17"/>
        <end position="202"/>
    </location>
</feature>
<evidence type="ECO:0000259" key="15">
    <source>
        <dbReference type="Pfam" id="PF03115"/>
    </source>
</evidence>
<keyword evidence="9 13" id="KW-1142">T=3 icosahedral capsid protein</keyword>
<dbReference type="InterPro" id="IPR034405">
    <property type="entry name" value="F420"/>
</dbReference>
<dbReference type="OrthoDB" id="5855at10239"/>
<reference evidence="17 18" key="2">
    <citation type="submission" date="2007-06" db="EMBL/GenBank/DDBJ databases">
        <title>complete ORF1 and ORF2 sequence of a Kolkata strain of human astrovirus.</title>
        <authorList>
            <person name="Bhattacharya R."/>
            <person name="Sahoo G.C."/>
            <person name="Nayak M.K."/>
            <person name="Naik T.N."/>
            <person name="Bhattacharya S.K."/>
            <person name="Krishnan T."/>
        </authorList>
    </citation>
    <scope>NUCLEOTIDE SEQUENCE [LARGE SCALE GENOMIC DNA]</scope>
    <source>
        <strain evidence="17">V1347</strain>
    </source>
</reference>
<dbReference type="GO" id="GO:0051539">
    <property type="term" value="F:4 iron, 4 sulfur cluster binding"/>
    <property type="evidence" value="ECO:0007669"/>
    <property type="project" value="UniProtKB-KW"/>
</dbReference>
<comment type="PTM">
    <molecule>Capsid polyprotein VP90</molecule>
    <text evidence="13">Specific enzymatic cleavages by the host yield mature proteins. VP90 acidic C-terminal domain is eliminated from the immature virion by host caspases during viral maturation giving rise to virions composed of VP70. The virus can then dissociate from cellular membranes and exit the cell. Further cleavages by host extracellular proteases occur resulting in the three structural proteins VP34, VP27 and VP25 and conferring infectivity.</text>
</comment>
<dbReference type="Pfam" id="PF12226">
    <property type="entry name" value="Astro_capsid_p"/>
    <property type="match status" value="1"/>
</dbReference>
<dbReference type="InterPro" id="IPR013785">
    <property type="entry name" value="Aldolase_TIM"/>
</dbReference>
<feature type="region of interest" description="Disordered" evidence="14">
    <location>
        <begin position="1"/>
        <end position="60"/>
    </location>
</feature>
<evidence type="ECO:0000256" key="1">
    <source>
        <dbReference type="ARBA" id="ARBA00001966"/>
    </source>
</evidence>
<evidence type="ECO:0000256" key="4">
    <source>
        <dbReference type="ARBA" id="ARBA00022561"/>
    </source>
</evidence>
<evidence type="ECO:0000256" key="13">
    <source>
        <dbReference type="RuleBase" id="RU363102"/>
    </source>
</evidence>
<comment type="similarity">
    <text evidence="13">Belongs to the astroviridae capsid polyprotein family.</text>
</comment>
<keyword evidence="3" id="KW-0408">Iron</keyword>
<comment type="cofactor">
    <cofactor evidence="1">
        <name>[4Fe-4S] cluster</name>
        <dbReference type="ChEBI" id="CHEBI:49883"/>
    </cofactor>
</comment>
<evidence type="ECO:0000256" key="9">
    <source>
        <dbReference type="ARBA" id="ARBA00023060"/>
    </source>
</evidence>
<dbReference type="GO" id="GO:0044689">
    <property type="term" value="F:7,8-didemethyl-8-hydroxy-5-deazariboflavin synthase activity"/>
    <property type="evidence" value="ECO:0007669"/>
    <property type="project" value="TreeGrafter"/>
</dbReference>
<comment type="function">
    <molecule>Spike protein VP27</molecule>
    <text evidence="13">VP25 and VP27 Forms the spikes at the surface of the virion. This forms contains only 30 spikes located on the icosahedral 2-fold axes. Plays a role in the attachment to target host cell. This attachment induces virion internalization through clathrin-dependent endocytosis.</text>
</comment>
<dbReference type="RefSeq" id="YP_009275018.1">
    <property type="nucleotide sequence ID" value="NC_030922.1"/>
</dbReference>
<dbReference type="EMBL" id="AB308374">
    <property type="protein sequence ID" value="BAF97905.1"/>
    <property type="molecule type" value="Genomic_RNA"/>
</dbReference>
<dbReference type="EMBL" id="AB290149">
    <property type="protein sequence ID" value="BAF97881.1"/>
    <property type="molecule type" value="Genomic_RNA"/>
</dbReference>
<dbReference type="PANTHER" id="PTHR43076">
    <property type="entry name" value="FO SYNTHASE (COFH)"/>
    <property type="match status" value="1"/>
</dbReference>
<dbReference type="GO" id="GO:0043655">
    <property type="term" value="C:host extracellular space"/>
    <property type="evidence" value="ECO:0007669"/>
    <property type="project" value="UniProtKB-SubCell"/>
</dbReference>
<evidence type="ECO:0000256" key="14">
    <source>
        <dbReference type="SAM" id="MobiDB-lite"/>
    </source>
</evidence>
<accession>A9ZMK9</accession>
<name>A9ZMK9_9VIRU</name>
<dbReference type="Gene3D" id="3.20.20.70">
    <property type="entry name" value="Aldolase class I"/>
    <property type="match status" value="1"/>
</dbReference>
<comment type="subunit">
    <text evidence="12">Heterodimer with spike protein VP25. The spikes form a globular dimer with 30 spikes covering the mature virion. Spike protein VP25 that lacks the core attachment region may need to dimerize with spike protein VP27 to remain stably bound to the viral particle.</text>
</comment>
<proteinExistence type="inferred from homology"/>
<feature type="compositionally biased region" description="Basic residues" evidence="14">
    <location>
        <begin position="44"/>
        <end position="57"/>
    </location>
</feature>
<dbReference type="Pfam" id="PF03115">
    <property type="entry name" value="Astro_capsid_N"/>
    <property type="match status" value="1"/>
</dbReference>
<dbReference type="Gene3D" id="2.60.120.20">
    <property type="match status" value="1"/>
</dbReference>
<dbReference type="InterPro" id="IPR022027">
    <property type="entry name" value="Astro_capsid_p"/>
</dbReference>
<organism evidence="16">
    <name type="scientific">Mamastrovirus 1</name>
    <dbReference type="NCBI Taxonomy" id="1239565"/>
    <lineage>
        <taxon>Viruses</taxon>
        <taxon>Riboviria</taxon>
        <taxon>Orthornavirae</taxon>
        <taxon>Pisuviricota</taxon>
        <taxon>Stelpaviricetes</taxon>
        <taxon>Stellavirales</taxon>
        <taxon>Astroviridae</taxon>
        <taxon>Mamastrovirus</taxon>
        <taxon>Mamastrovirus hominis</taxon>
    </lineage>
</organism>
<keyword evidence="3" id="KW-0411">Iron-sulfur</keyword>
<evidence type="ECO:0000256" key="12">
    <source>
        <dbReference type="ARBA" id="ARBA00046492"/>
    </source>
</evidence>
<protein>
    <recommendedName>
        <fullName evidence="13">Capsid polyprotein VP90</fullName>
    </recommendedName>
    <component>
        <recommendedName>
            <fullName evidence="13">Capsid polyprotein VP70</fullName>
        </recommendedName>
    </component>
    <component>
        <recommendedName>
            <fullName evidence="13">Core protein VP34</fullName>
        </recommendedName>
    </component>
    <component>
        <recommendedName>
            <fullName evidence="13">Spike protein VP27</fullName>
        </recommendedName>
    </component>
    <component>
        <recommendedName>
            <fullName evidence="13">Spike protein VP25</fullName>
        </recommendedName>
    </component>
</protein>
<feature type="compositionally biased region" description="Polar residues" evidence="14">
    <location>
        <begin position="1"/>
        <end position="18"/>
    </location>
</feature>
<evidence type="ECO:0000313" key="17">
    <source>
        <dbReference type="EMBL" id="BAF97905.1"/>
    </source>
</evidence>
<dbReference type="GO" id="GO:0075512">
    <property type="term" value="P:clathrin-dependent endocytosis of virus by host cell"/>
    <property type="evidence" value="ECO:0007669"/>
    <property type="project" value="UniProtKB-UniRule"/>
</dbReference>
<keyword evidence="3" id="KW-0479">Metal-binding</keyword>
<evidence type="ECO:0000256" key="7">
    <source>
        <dbReference type="ARBA" id="ARBA00022844"/>
    </source>
</evidence>
<keyword evidence="10 13" id="KW-1160">Virus entry into host cell</keyword>
<keyword evidence="7 13" id="KW-0946">Virion</keyword>
<dbReference type="KEGG" id="vg:28799366"/>
<dbReference type="InterPro" id="IPR004337">
    <property type="entry name" value="Astro_capsid_N"/>
</dbReference>
<dbReference type="GeneID" id="28799366"/>
<dbReference type="Proteomes" id="UP000147128">
    <property type="component" value="Segment"/>
</dbReference>
<dbReference type="InterPro" id="IPR058240">
    <property type="entry name" value="rSAM_sf"/>
</dbReference>
<sequence>MASKSNKQVTVEVSNNGRNRSKSRARSQSRGRDRAVKITVNSKNRTRRQPGRGKHQSSQRVRNIVNKQLRKQGVTGPKPAICQRATATLGTVGSNTSGTTEIEACILLNPVLVKDATGSTQFGPVQALGAQYSMWKLKYLNVKLTSMVGASAVNGTVLRVSLNPTSTPSSTSWSGLGARKHLDVTVGKNATFKLKPSAIGGDQLLLQGGHHPDLGLSFYTNLFKQLKELYPTLRLLSLGPPEIAHVAKLEGMSHLEVWTAIQEAGLDSLPGAGAEILNDRVRILISMGKCGGQEWLDVMRAAHKINLPTSATMMFGHMGNNRRTFRALGMASRSTKRKTSRCLWIHRLYPLAFPRGWWFVKLIAGRTRTGTRSFYVYPSYQDALSNKPALCTGSTPGGMRTRNPVTTTLQFTQMNQPSLGHGEAPAAFGRSIPTPGEEFKVILTFGAPMSPNANNKQNWVNKPLDAPSGHYNVKIAKDVDHYLTMQGFTSIASVDWYTTDFQPSEAPAPIQGLQVLVNSSKKADVYAVKQFVTAQTNNKHQVTTLFLVKVTTGFQVNNYLSYFHRASPSGDATTNLLVRGDTYTAGISFTQGGWYLLTNTSIVDGALPPGWIWNNVELKTNTAYHMDKGLIHLIMPLPESTQMCYEMLTSIPRSRAAGYGYDSDNTEYLDAPDFADQLREDIETDTDIESTEDEDDEADRFDIIDTSDEEDENETDRVTLLSTLVNQGMTMTRATRIARRAFPTLTDKIKRGVYMDLLVSGASPNSAWSHACEEARKAAGEINPCTSGSRDHAE</sequence>
<feature type="compositionally biased region" description="Acidic residues" evidence="14">
    <location>
        <begin position="684"/>
        <end position="714"/>
    </location>
</feature>
<evidence type="ECO:0000313" key="16">
    <source>
        <dbReference type="EMBL" id="BAF97881.1"/>
    </source>
</evidence>
<evidence type="ECO:0000313" key="18">
    <source>
        <dbReference type="Proteomes" id="UP000147128"/>
    </source>
</evidence>
<evidence type="ECO:0000256" key="11">
    <source>
        <dbReference type="ARBA" id="ARBA00034475"/>
    </source>
</evidence>
<keyword evidence="5 13" id="KW-1165">Clathrin-mediated endocytosis of virus by host</keyword>
<keyword evidence="6 13" id="KW-1162">Viral penetration into host cytoplasm</keyword>
<keyword evidence="3" id="KW-0004">4Fe-4S</keyword>
<dbReference type="PANTHER" id="PTHR43076:SF1">
    <property type="entry name" value="LIPOYL SYNTHASE 2"/>
    <property type="match status" value="1"/>
</dbReference>
<comment type="function">
    <molecule>Capsid polyprotein VP70</molecule>
    <text evidence="13">The immature virion is composed of 180 VP70 subunits with 90 dimeric spikes and displays a T=3 icosahedral symmetry. During maturation, VP70 undergoes a loss of 60 peripentonal spikes, which likely plays an important role in viral infectivity.</text>
</comment>
<dbReference type="InterPro" id="IPR029053">
    <property type="entry name" value="Viral_coat"/>
</dbReference>
<evidence type="ECO:0000256" key="10">
    <source>
        <dbReference type="ARBA" id="ARBA00023296"/>
    </source>
</evidence>
<comment type="function">
    <molecule>Core protein VP34</molecule>
    <text evidence="13">Self-assembles to form an icosahedral capsid with a T=3 symmetry, about 43 nm in diameter. This forms contains only 30 spikes located on the icosahedral 2-fold axes.</text>
</comment>
<comment type="subcellular location">
    <subcellularLocation>
        <location evidence="11">Host extracellular space</location>
    </subcellularLocation>
    <subcellularLocation>
        <location evidence="2 13">Virion</location>
    </subcellularLocation>
</comment>
<evidence type="ECO:0000256" key="6">
    <source>
        <dbReference type="ARBA" id="ARBA00022595"/>
    </source>
</evidence>
<evidence type="ECO:0000256" key="5">
    <source>
        <dbReference type="ARBA" id="ARBA00022570"/>
    </source>
</evidence>
<evidence type="ECO:0000256" key="3">
    <source>
        <dbReference type="ARBA" id="ARBA00022485"/>
    </source>
</evidence>
<evidence type="ECO:0000256" key="2">
    <source>
        <dbReference type="ARBA" id="ARBA00004328"/>
    </source>
</evidence>
<comment type="function">
    <molecule>Spike protein VP25</molecule>
    <text evidence="13">VP25 and VP27 Forms the spikes at the surface of the virion. This forms contains only 30 spikes located on the icosahedral 2-fold axes. Plays a role in the attachment to target host cell. This attachment induces virion internalization through clathrin-dependent endocytosis.</text>
</comment>
<reference evidence="16" key="1">
    <citation type="submission" date="2007-01" db="EMBL/GenBank/DDBJ databases">
        <title>Molecular characterization of capsid gene of astrovirus from Kolkata, India.</title>
        <authorList>
            <person name="Bhattacharya R."/>
            <person name="Sahoo G.C."/>
            <person name="Nayak M.K."/>
            <person name="Naik T.N."/>
            <person name="Bhattacharya S.K."/>
            <person name="Krishnan T."/>
        </authorList>
    </citation>
    <scope>NUCLEOTIDE SEQUENCE</scope>
    <source>
        <strain evidence="16">V1347</strain>
    </source>
</reference>
<keyword evidence="8 13" id="KW-1164">Virus endocytosis by host</keyword>
<dbReference type="SUPFAM" id="SSF102114">
    <property type="entry name" value="Radical SAM enzymes"/>
    <property type="match status" value="1"/>
</dbReference>
<keyword evidence="4 13" id="KW-0167">Capsid protein</keyword>
<feature type="compositionally biased region" description="Basic residues" evidence="14">
    <location>
        <begin position="19"/>
        <end position="29"/>
    </location>
</feature>
<comment type="function">
    <molecule>Capsid polyprotein VP90</molecule>
    <text evidence="13">The capsid polyprotein VP90 self-assembles and undergoes a proteolytic cleavage by host caspases to yield the immature VP70 virion.</text>
</comment>